<comment type="caution">
    <text evidence="1">The sequence shown here is derived from an EMBL/GenBank/DDBJ whole genome shotgun (WGS) entry which is preliminary data.</text>
</comment>
<dbReference type="AlphaFoldDB" id="A0A0L1JJ92"/>
<gene>
    <name evidence="1" type="ORF">ATO11_20705</name>
</gene>
<organism evidence="1 2">
    <name type="scientific">Pseudaestuariivita atlantica</name>
    <dbReference type="NCBI Taxonomy" id="1317121"/>
    <lineage>
        <taxon>Bacteria</taxon>
        <taxon>Pseudomonadati</taxon>
        <taxon>Pseudomonadota</taxon>
        <taxon>Alphaproteobacteria</taxon>
        <taxon>Rhodobacterales</taxon>
        <taxon>Paracoccaceae</taxon>
        <taxon>Pseudaestuariivita</taxon>
    </lineage>
</organism>
<reference evidence="1 2" key="1">
    <citation type="journal article" date="2015" name="Int. J. Syst. Evol. Microbiol.">
        <title>Aestuariivita atlantica sp. nov., isolated from deep sea sediment of the Atlantic Ocean.</title>
        <authorList>
            <person name="Li G."/>
            <person name="Lai Q."/>
            <person name="Du Y."/>
            <person name="Liu X."/>
            <person name="Sun F."/>
            <person name="Shao Z."/>
        </authorList>
    </citation>
    <scope>NUCLEOTIDE SEQUENCE [LARGE SCALE GENOMIC DNA]</scope>
    <source>
        <strain evidence="1 2">22II-S11-z3</strain>
    </source>
</reference>
<protein>
    <submittedName>
        <fullName evidence="1">RepA</fullName>
    </submittedName>
</protein>
<sequence>MEHPLFSLSVKKDMAAFEYEQGNVKVKITPAAEEGRANVFDRDILIYVLSQLMAAKNEGQEIGRRVQISAHDLLKATNRHTTGQAYATLRRALTRLQFTQIETNIHDHGVGEWRSISFITDARIVKEDSTGRLLSVELEMGDWLVKAIENKNVLTLHKAYFQLRKPLERRLYELARKHCGKQDVWRIGLDKLQHKTGSTSTAKEFKRLVKAICKADEDQSHMPDYCFRLLHDVLEVTPKPEFLDVYGDSSAIASEVTVRLSSDAYEKAREAAPTWDVYFLEQEWRMWMNDPPRHPDAAFVGFCRKWYERKGRAP</sequence>
<accession>A0A0L1JJ92</accession>
<dbReference type="Gene3D" id="1.10.10.10">
    <property type="entry name" value="Winged helix-like DNA-binding domain superfamily/Winged helix DNA-binding domain"/>
    <property type="match status" value="1"/>
</dbReference>
<dbReference type="InterPro" id="IPR018777">
    <property type="entry name" value="Replication_initiator_prot_A"/>
</dbReference>
<keyword evidence="2" id="KW-1185">Reference proteome</keyword>
<dbReference type="EMBL" id="AQQZ01000029">
    <property type="protein sequence ID" value="KNG91821.1"/>
    <property type="molecule type" value="Genomic_DNA"/>
</dbReference>
<dbReference type="InterPro" id="IPR036388">
    <property type="entry name" value="WH-like_DNA-bd_sf"/>
</dbReference>
<proteinExistence type="predicted"/>
<dbReference type="Proteomes" id="UP000036938">
    <property type="component" value="Unassembled WGS sequence"/>
</dbReference>
<dbReference type="Pfam" id="PF10134">
    <property type="entry name" value="RPA"/>
    <property type="match status" value="1"/>
</dbReference>
<dbReference type="STRING" id="1317121.ATO11_20705"/>
<dbReference type="PATRIC" id="fig|1317121.7.peg.1916"/>
<evidence type="ECO:0000313" key="1">
    <source>
        <dbReference type="EMBL" id="KNG91821.1"/>
    </source>
</evidence>
<name>A0A0L1JJ92_9RHOB</name>
<evidence type="ECO:0000313" key="2">
    <source>
        <dbReference type="Proteomes" id="UP000036938"/>
    </source>
</evidence>